<dbReference type="AlphaFoldDB" id="A0A544YDT0"/>
<sequence>MPQYLFMGHSPGRHDKSLYFRIRSPHTRRFSRRPRKCSDLSYGKSSLRQGLLAAAGEGINLAERVDLSLTTPFPVSRTGLNHKAREDRGK</sequence>
<dbReference type="Proteomes" id="UP000316541">
    <property type="component" value="Unassembled WGS sequence"/>
</dbReference>
<reference evidence="1 2" key="1">
    <citation type="submission" date="2019-07" db="EMBL/GenBank/DDBJ databases">
        <title>Microbispora hainanensis DSM 45428.</title>
        <authorList>
            <person name="Thawai C."/>
        </authorList>
    </citation>
    <scope>NUCLEOTIDE SEQUENCE [LARGE SCALE GENOMIC DNA]</scope>
    <source>
        <strain evidence="1 2">DSM 45428</strain>
    </source>
</reference>
<organism evidence="1 2">
    <name type="scientific">Microbispora hainanensis</name>
    <dbReference type="NCBI Taxonomy" id="568844"/>
    <lineage>
        <taxon>Bacteria</taxon>
        <taxon>Bacillati</taxon>
        <taxon>Actinomycetota</taxon>
        <taxon>Actinomycetes</taxon>
        <taxon>Streptosporangiales</taxon>
        <taxon>Streptosporangiaceae</taxon>
        <taxon>Microbispora</taxon>
    </lineage>
</organism>
<name>A0A544YDT0_9ACTN</name>
<dbReference type="EMBL" id="VIRM01000058">
    <property type="protein sequence ID" value="TQS14908.1"/>
    <property type="molecule type" value="Genomic_DNA"/>
</dbReference>
<comment type="caution">
    <text evidence="1">The sequence shown here is derived from an EMBL/GenBank/DDBJ whole genome shotgun (WGS) entry which is preliminary data.</text>
</comment>
<proteinExistence type="predicted"/>
<dbReference type="RefSeq" id="WP_142624295.1">
    <property type="nucleotide sequence ID" value="NZ_VIRM01000058.1"/>
</dbReference>
<evidence type="ECO:0000313" key="2">
    <source>
        <dbReference type="Proteomes" id="UP000316541"/>
    </source>
</evidence>
<evidence type="ECO:0000313" key="1">
    <source>
        <dbReference type="EMBL" id="TQS14908.1"/>
    </source>
</evidence>
<gene>
    <name evidence="1" type="ORF">FLX08_33665</name>
</gene>
<accession>A0A544YDT0</accession>
<protein>
    <submittedName>
        <fullName evidence="1">Uncharacterized protein</fullName>
    </submittedName>
</protein>